<dbReference type="EMBL" id="MFKQ01000013">
    <property type="protein sequence ID" value="OGG47329.1"/>
    <property type="molecule type" value="Genomic_DNA"/>
</dbReference>
<dbReference type="AlphaFoldDB" id="A0A1F6CDS4"/>
<protein>
    <submittedName>
        <fullName evidence="1">Uncharacterized protein</fullName>
    </submittedName>
</protein>
<gene>
    <name evidence="1" type="ORF">A2671_01450</name>
</gene>
<organism evidence="1 2">
    <name type="scientific">Candidatus Kaiserbacteria bacterium RIFCSPHIGHO2_01_FULL_49_13</name>
    <dbReference type="NCBI Taxonomy" id="1798477"/>
    <lineage>
        <taxon>Bacteria</taxon>
        <taxon>Candidatus Kaiseribacteriota</taxon>
    </lineage>
</organism>
<reference evidence="1 2" key="1">
    <citation type="journal article" date="2016" name="Nat. Commun.">
        <title>Thousands of microbial genomes shed light on interconnected biogeochemical processes in an aquifer system.</title>
        <authorList>
            <person name="Anantharaman K."/>
            <person name="Brown C.T."/>
            <person name="Hug L.A."/>
            <person name="Sharon I."/>
            <person name="Castelle C.J."/>
            <person name="Probst A.J."/>
            <person name="Thomas B.C."/>
            <person name="Singh A."/>
            <person name="Wilkins M.J."/>
            <person name="Karaoz U."/>
            <person name="Brodie E.L."/>
            <person name="Williams K.H."/>
            <person name="Hubbard S.S."/>
            <person name="Banfield J.F."/>
        </authorList>
    </citation>
    <scope>NUCLEOTIDE SEQUENCE [LARGE SCALE GENOMIC DNA]</scope>
</reference>
<name>A0A1F6CDS4_9BACT</name>
<evidence type="ECO:0000313" key="2">
    <source>
        <dbReference type="Proteomes" id="UP000178344"/>
    </source>
</evidence>
<comment type="caution">
    <text evidence="1">The sequence shown here is derived from an EMBL/GenBank/DDBJ whole genome shotgun (WGS) entry which is preliminary data.</text>
</comment>
<proteinExistence type="predicted"/>
<dbReference type="Proteomes" id="UP000178344">
    <property type="component" value="Unassembled WGS sequence"/>
</dbReference>
<sequence>MSDDEVVSSCDEAERLAGVRRHNGKGELPARVCPDGLNLEPTSVNNMEELRETVSYAIGKSPYGRAKIFWPE</sequence>
<accession>A0A1F6CDS4</accession>
<evidence type="ECO:0000313" key="1">
    <source>
        <dbReference type="EMBL" id="OGG47329.1"/>
    </source>
</evidence>